<reference evidence="1" key="2">
    <citation type="submission" date="2023-06" db="EMBL/GenBank/DDBJ databases">
        <authorList>
            <consortium name="Lawrence Berkeley National Laboratory"/>
            <person name="Haridas S."/>
            <person name="Hensen N."/>
            <person name="Bonometti L."/>
            <person name="Westerberg I."/>
            <person name="Brannstrom I.O."/>
            <person name="Guillou S."/>
            <person name="Cros-Aarteil S."/>
            <person name="Calhoun S."/>
            <person name="Kuo A."/>
            <person name="Mondo S."/>
            <person name="Pangilinan J."/>
            <person name="Riley R."/>
            <person name="Labutti K."/>
            <person name="Andreopoulos B."/>
            <person name="Lipzen A."/>
            <person name="Chen C."/>
            <person name="Yanf M."/>
            <person name="Daum C."/>
            <person name="Ng V."/>
            <person name="Clum A."/>
            <person name="Steindorff A."/>
            <person name="Ohm R."/>
            <person name="Martin F."/>
            <person name="Silar P."/>
            <person name="Natvig D."/>
            <person name="Lalanne C."/>
            <person name="Gautier V."/>
            <person name="Ament-Velasquez S.L."/>
            <person name="Kruys A."/>
            <person name="Hutchinson M.I."/>
            <person name="Powell A.J."/>
            <person name="Barry K."/>
            <person name="Miller A.N."/>
            <person name="Grigoriev I.V."/>
            <person name="Debuchy R."/>
            <person name="Gladieux P."/>
            <person name="Thoren M.H."/>
            <person name="Johannesson H."/>
        </authorList>
    </citation>
    <scope>NUCLEOTIDE SEQUENCE</scope>
    <source>
        <strain evidence="1">CBS 168.71</strain>
    </source>
</reference>
<gene>
    <name evidence="1" type="ORF">B0H64DRAFT_203028</name>
</gene>
<evidence type="ECO:0000313" key="2">
    <source>
        <dbReference type="Proteomes" id="UP001278766"/>
    </source>
</evidence>
<evidence type="ECO:0008006" key="3">
    <source>
        <dbReference type="Google" id="ProtNLM"/>
    </source>
</evidence>
<comment type="caution">
    <text evidence="1">The sequence shown here is derived from an EMBL/GenBank/DDBJ whole genome shotgun (WGS) entry which is preliminary data.</text>
</comment>
<dbReference type="RefSeq" id="XP_062656424.1">
    <property type="nucleotide sequence ID" value="XM_062799291.1"/>
</dbReference>
<dbReference type="Gene3D" id="1.20.120.450">
    <property type="entry name" value="dinb family like domain"/>
    <property type="match status" value="1"/>
</dbReference>
<dbReference type="AlphaFoldDB" id="A0AAE0LPW9"/>
<organism evidence="1 2">
    <name type="scientific">Chaetomium fimeti</name>
    <dbReference type="NCBI Taxonomy" id="1854472"/>
    <lineage>
        <taxon>Eukaryota</taxon>
        <taxon>Fungi</taxon>
        <taxon>Dikarya</taxon>
        <taxon>Ascomycota</taxon>
        <taxon>Pezizomycotina</taxon>
        <taxon>Sordariomycetes</taxon>
        <taxon>Sordariomycetidae</taxon>
        <taxon>Sordariales</taxon>
        <taxon>Chaetomiaceae</taxon>
        <taxon>Chaetomium</taxon>
    </lineage>
</organism>
<dbReference type="Pfam" id="PF09351">
    <property type="entry name" value="DUF1993"/>
    <property type="match status" value="1"/>
</dbReference>
<name>A0AAE0LPW9_9PEZI</name>
<dbReference type="Proteomes" id="UP001278766">
    <property type="component" value="Unassembled WGS sequence"/>
</dbReference>
<proteinExistence type="predicted"/>
<dbReference type="SUPFAM" id="SSF109854">
    <property type="entry name" value="DinB/YfiT-like putative metalloenzymes"/>
    <property type="match status" value="1"/>
</dbReference>
<dbReference type="InterPro" id="IPR034660">
    <property type="entry name" value="DinB/YfiT-like"/>
</dbReference>
<evidence type="ECO:0000313" key="1">
    <source>
        <dbReference type="EMBL" id="KAK3292910.1"/>
    </source>
</evidence>
<dbReference type="PANTHER" id="PTHR36922:SF1">
    <property type="entry name" value="DUF1993 DOMAIN-CONTAINING PROTEIN"/>
    <property type="match status" value="1"/>
</dbReference>
<dbReference type="InterPro" id="IPR018531">
    <property type="entry name" value="DUF1993"/>
</dbReference>
<keyword evidence="2" id="KW-1185">Reference proteome</keyword>
<dbReference type="GeneID" id="87836239"/>
<reference evidence="1" key="1">
    <citation type="journal article" date="2023" name="Mol. Phylogenet. Evol.">
        <title>Genome-scale phylogeny and comparative genomics of the fungal order Sordariales.</title>
        <authorList>
            <person name="Hensen N."/>
            <person name="Bonometti L."/>
            <person name="Westerberg I."/>
            <person name="Brannstrom I.O."/>
            <person name="Guillou S."/>
            <person name="Cros-Aarteil S."/>
            <person name="Calhoun S."/>
            <person name="Haridas S."/>
            <person name="Kuo A."/>
            <person name="Mondo S."/>
            <person name="Pangilinan J."/>
            <person name="Riley R."/>
            <person name="LaButti K."/>
            <person name="Andreopoulos B."/>
            <person name="Lipzen A."/>
            <person name="Chen C."/>
            <person name="Yan M."/>
            <person name="Daum C."/>
            <person name="Ng V."/>
            <person name="Clum A."/>
            <person name="Steindorff A."/>
            <person name="Ohm R.A."/>
            <person name="Martin F."/>
            <person name="Silar P."/>
            <person name="Natvig D.O."/>
            <person name="Lalanne C."/>
            <person name="Gautier V."/>
            <person name="Ament-Velasquez S.L."/>
            <person name="Kruys A."/>
            <person name="Hutchinson M.I."/>
            <person name="Powell A.J."/>
            <person name="Barry K."/>
            <person name="Miller A.N."/>
            <person name="Grigoriev I.V."/>
            <person name="Debuchy R."/>
            <person name="Gladieux P."/>
            <person name="Hiltunen Thoren M."/>
            <person name="Johannesson H."/>
        </authorList>
    </citation>
    <scope>NUCLEOTIDE SEQUENCE</scope>
    <source>
        <strain evidence="1">CBS 168.71</strain>
    </source>
</reference>
<dbReference type="PANTHER" id="PTHR36922">
    <property type="entry name" value="BLL2446 PROTEIN"/>
    <property type="match status" value="1"/>
</dbReference>
<accession>A0AAE0LPW9</accession>
<dbReference type="EMBL" id="JAUEPN010000006">
    <property type="protein sequence ID" value="KAK3292910.1"/>
    <property type="molecule type" value="Genomic_DNA"/>
</dbReference>
<sequence length="174" mass="19469">MATISLYDASIGVSTNALLTLLDIMKKAQAHAEAETLASCRLIEDMLPFSQQVLIVSNFAKKYVERLTGRELEVWEDNETTLEQLVARVQKTLDLLKTVSRADVDGAQRAKVSLKIGPFDPVDVTVQEYVLGYGMPNTMFHLTTAYDILRMKGLDLGKKDFLTHYTAGWFPVPK</sequence>
<protein>
    <recommendedName>
        <fullName evidence="3">DUF1993 domain-containing protein</fullName>
    </recommendedName>
</protein>